<dbReference type="SMART" id="SM00219">
    <property type="entry name" value="TyrKc"/>
    <property type="match status" value="1"/>
</dbReference>
<feature type="compositionally biased region" description="Low complexity" evidence="19">
    <location>
        <begin position="1685"/>
        <end position="1698"/>
    </location>
</feature>
<feature type="compositionally biased region" description="Polar residues" evidence="19">
    <location>
        <begin position="1390"/>
        <end position="1406"/>
    </location>
</feature>
<dbReference type="SUPFAM" id="SSF57424">
    <property type="entry name" value="LDL receptor-like module"/>
    <property type="match status" value="1"/>
</dbReference>
<evidence type="ECO:0000256" key="14">
    <source>
        <dbReference type="ARBA" id="ARBA00023170"/>
    </source>
</evidence>
<dbReference type="InterPro" id="IPR011009">
    <property type="entry name" value="Kinase-like_dom_sf"/>
</dbReference>
<evidence type="ECO:0000259" key="22">
    <source>
        <dbReference type="PROSITE" id="PS50011"/>
    </source>
</evidence>
<evidence type="ECO:0000256" key="2">
    <source>
        <dbReference type="ARBA" id="ARBA00011902"/>
    </source>
</evidence>
<feature type="domain" description="Protein kinase" evidence="22">
    <location>
        <begin position="1067"/>
        <end position="1343"/>
    </location>
</feature>
<dbReference type="PANTHER" id="PTHR24416:SF604">
    <property type="entry name" value="RECEPTOR PROTEIN-TYROSINE KINASE"/>
    <property type="match status" value="1"/>
</dbReference>
<proteinExistence type="predicted"/>
<evidence type="ECO:0000256" key="12">
    <source>
        <dbReference type="ARBA" id="ARBA00023137"/>
    </source>
</evidence>
<feature type="compositionally biased region" description="Basic and acidic residues" evidence="19">
    <location>
        <begin position="28"/>
        <end position="42"/>
    </location>
</feature>
<dbReference type="PROSITE" id="PS50068">
    <property type="entry name" value="LDLRA_2"/>
    <property type="match status" value="1"/>
</dbReference>
<dbReference type="PROSITE" id="PS00109">
    <property type="entry name" value="PROTEIN_KINASE_TYR"/>
    <property type="match status" value="1"/>
</dbReference>
<reference evidence="24 25" key="1">
    <citation type="submission" date="2024-06" db="EMBL/GenBank/DDBJ databases">
        <title>A chromosome-level genome assembly of beet webworm, Loxostege sticticalis.</title>
        <authorList>
            <person name="Zhang Y."/>
        </authorList>
    </citation>
    <scope>NUCLEOTIDE SEQUENCE [LARGE SCALE GENOMIC DNA]</scope>
    <source>
        <strain evidence="24">AQ026</strain>
        <tissue evidence="24">Whole body</tissue>
    </source>
</reference>
<dbReference type="SUPFAM" id="SSF56112">
    <property type="entry name" value="Protein kinase-like (PK-like)"/>
    <property type="match status" value="1"/>
</dbReference>
<feature type="signal peptide" evidence="21">
    <location>
        <begin position="1"/>
        <end position="18"/>
    </location>
</feature>
<feature type="domain" description="MAM" evidence="23">
    <location>
        <begin position="143"/>
        <end position="324"/>
    </location>
</feature>
<evidence type="ECO:0000256" key="4">
    <source>
        <dbReference type="ARBA" id="ARBA00022679"/>
    </source>
</evidence>
<keyword evidence="3" id="KW-1003">Cell membrane</keyword>
<feature type="transmembrane region" description="Helical" evidence="20">
    <location>
        <begin position="972"/>
        <end position="999"/>
    </location>
</feature>
<dbReference type="Pfam" id="PF07714">
    <property type="entry name" value="PK_Tyr_Ser-Thr"/>
    <property type="match status" value="1"/>
</dbReference>
<evidence type="ECO:0000256" key="9">
    <source>
        <dbReference type="ARBA" id="ARBA00022840"/>
    </source>
</evidence>
<dbReference type="Proteomes" id="UP001549920">
    <property type="component" value="Unassembled WGS sequence"/>
</dbReference>
<dbReference type="CDD" id="cd06263">
    <property type="entry name" value="MAM"/>
    <property type="match status" value="1"/>
</dbReference>
<dbReference type="CDD" id="cd00112">
    <property type="entry name" value="LDLa"/>
    <property type="match status" value="1"/>
</dbReference>
<keyword evidence="12" id="KW-0829">Tyrosine-protein kinase</keyword>
<feature type="region of interest" description="Disordered" evidence="19">
    <location>
        <begin position="1499"/>
        <end position="1518"/>
    </location>
</feature>
<gene>
    <name evidence="24" type="ORF">ABMA27_010413</name>
</gene>
<evidence type="ECO:0000256" key="1">
    <source>
        <dbReference type="ARBA" id="ARBA00004251"/>
    </source>
</evidence>
<dbReference type="InterPro" id="IPR000998">
    <property type="entry name" value="MAM_dom"/>
</dbReference>
<evidence type="ECO:0000256" key="15">
    <source>
        <dbReference type="ARBA" id="ARBA00023180"/>
    </source>
</evidence>
<keyword evidence="5 20" id="KW-0812">Transmembrane</keyword>
<evidence type="ECO:0000256" key="17">
    <source>
        <dbReference type="PROSITE-ProRule" id="PRU00124"/>
    </source>
</evidence>
<dbReference type="PROSITE" id="PS01209">
    <property type="entry name" value="LDLRA_1"/>
    <property type="match status" value="1"/>
</dbReference>
<organism evidence="24 25">
    <name type="scientific">Loxostege sticticalis</name>
    <name type="common">Beet webworm moth</name>
    <dbReference type="NCBI Taxonomy" id="481309"/>
    <lineage>
        <taxon>Eukaryota</taxon>
        <taxon>Metazoa</taxon>
        <taxon>Ecdysozoa</taxon>
        <taxon>Arthropoda</taxon>
        <taxon>Hexapoda</taxon>
        <taxon>Insecta</taxon>
        <taxon>Pterygota</taxon>
        <taxon>Neoptera</taxon>
        <taxon>Endopterygota</taxon>
        <taxon>Lepidoptera</taxon>
        <taxon>Glossata</taxon>
        <taxon>Ditrysia</taxon>
        <taxon>Pyraloidea</taxon>
        <taxon>Crambidae</taxon>
        <taxon>Pyraustinae</taxon>
        <taxon>Loxostege</taxon>
    </lineage>
</organism>
<keyword evidence="4" id="KW-0808">Transferase</keyword>
<evidence type="ECO:0000256" key="16">
    <source>
        <dbReference type="ARBA" id="ARBA00051243"/>
    </source>
</evidence>
<evidence type="ECO:0000256" key="7">
    <source>
        <dbReference type="ARBA" id="ARBA00022741"/>
    </source>
</evidence>
<dbReference type="InterPro" id="IPR036055">
    <property type="entry name" value="LDL_receptor-like_sf"/>
</dbReference>
<dbReference type="Gene3D" id="4.10.400.10">
    <property type="entry name" value="Low-density Lipoprotein Receptor"/>
    <property type="match status" value="1"/>
</dbReference>
<evidence type="ECO:0000256" key="5">
    <source>
        <dbReference type="ARBA" id="ARBA00022692"/>
    </source>
</evidence>
<dbReference type="InterPro" id="IPR008266">
    <property type="entry name" value="Tyr_kinase_AS"/>
</dbReference>
<dbReference type="Pfam" id="PF00629">
    <property type="entry name" value="MAM"/>
    <property type="match status" value="1"/>
</dbReference>
<evidence type="ECO:0000256" key="21">
    <source>
        <dbReference type="SAM" id="SignalP"/>
    </source>
</evidence>
<feature type="compositionally biased region" description="Basic and acidic residues" evidence="19">
    <location>
        <begin position="113"/>
        <end position="122"/>
    </location>
</feature>
<dbReference type="InterPro" id="IPR017441">
    <property type="entry name" value="Protein_kinase_ATP_BS"/>
</dbReference>
<dbReference type="SMART" id="SM00192">
    <property type="entry name" value="LDLa"/>
    <property type="match status" value="1"/>
</dbReference>
<dbReference type="EC" id="2.7.10.1" evidence="2"/>
<feature type="region of interest" description="Disordered" evidence="19">
    <location>
        <begin position="1359"/>
        <end position="1467"/>
    </location>
</feature>
<keyword evidence="7 18" id="KW-0547">Nucleotide-binding</keyword>
<dbReference type="InterPro" id="IPR001245">
    <property type="entry name" value="Ser-Thr/Tyr_kinase_cat_dom"/>
</dbReference>
<dbReference type="PROSITE" id="PS00107">
    <property type="entry name" value="PROTEIN_KINASE_ATP"/>
    <property type="match status" value="1"/>
</dbReference>
<evidence type="ECO:0000256" key="19">
    <source>
        <dbReference type="SAM" id="MobiDB-lite"/>
    </source>
</evidence>
<feature type="compositionally biased region" description="Polar residues" evidence="19">
    <location>
        <begin position="1717"/>
        <end position="1728"/>
    </location>
</feature>
<dbReference type="InterPro" id="IPR050122">
    <property type="entry name" value="RTK"/>
</dbReference>
<evidence type="ECO:0000259" key="23">
    <source>
        <dbReference type="PROSITE" id="PS50060"/>
    </source>
</evidence>
<evidence type="ECO:0000256" key="13">
    <source>
        <dbReference type="ARBA" id="ARBA00023157"/>
    </source>
</evidence>
<dbReference type="InterPro" id="IPR002172">
    <property type="entry name" value="LDrepeatLR_classA_rpt"/>
</dbReference>
<feature type="region of interest" description="Disordered" evidence="19">
    <location>
        <begin position="28"/>
        <end position="129"/>
    </location>
</feature>
<keyword evidence="15" id="KW-0325">Glycoprotein</keyword>
<feature type="compositionally biased region" description="Basic and acidic residues" evidence="19">
    <location>
        <begin position="76"/>
        <end position="88"/>
    </location>
</feature>
<keyword evidence="6 21" id="KW-0732">Signal</keyword>
<comment type="catalytic activity">
    <reaction evidence="16">
        <text>L-tyrosyl-[protein] + ATP = O-phospho-L-tyrosyl-[protein] + ADP + H(+)</text>
        <dbReference type="Rhea" id="RHEA:10596"/>
        <dbReference type="Rhea" id="RHEA-COMP:10136"/>
        <dbReference type="Rhea" id="RHEA-COMP:20101"/>
        <dbReference type="ChEBI" id="CHEBI:15378"/>
        <dbReference type="ChEBI" id="CHEBI:30616"/>
        <dbReference type="ChEBI" id="CHEBI:46858"/>
        <dbReference type="ChEBI" id="CHEBI:61978"/>
        <dbReference type="ChEBI" id="CHEBI:456216"/>
        <dbReference type="EC" id="2.7.10.1"/>
    </reaction>
</comment>
<feature type="region of interest" description="Disordered" evidence="19">
    <location>
        <begin position="1650"/>
        <end position="1738"/>
    </location>
</feature>
<dbReference type="Gene3D" id="1.10.510.10">
    <property type="entry name" value="Transferase(Phosphotransferase) domain 1"/>
    <property type="match status" value="1"/>
</dbReference>
<feature type="chain" id="PRO_5046460249" description="receptor protein-tyrosine kinase" evidence="21">
    <location>
        <begin position="19"/>
        <end position="1738"/>
    </location>
</feature>
<comment type="subcellular location">
    <subcellularLocation>
        <location evidence="1">Cell membrane</location>
        <topology evidence="1">Single-pass type I membrane protein</topology>
    </subcellularLocation>
</comment>
<feature type="compositionally biased region" description="Basic and acidic residues" evidence="19">
    <location>
        <begin position="1499"/>
        <end position="1509"/>
    </location>
</feature>
<evidence type="ECO:0000256" key="6">
    <source>
        <dbReference type="ARBA" id="ARBA00022729"/>
    </source>
</evidence>
<accession>A0ABR3H5M5</accession>
<feature type="domain" description="MAM" evidence="23">
    <location>
        <begin position="378"/>
        <end position="582"/>
    </location>
</feature>
<dbReference type="PRINTS" id="PR00109">
    <property type="entry name" value="TYRKINASE"/>
</dbReference>
<evidence type="ECO:0000256" key="20">
    <source>
        <dbReference type="SAM" id="Phobius"/>
    </source>
</evidence>
<evidence type="ECO:0000256" key="3">
    <source>
        <dbReference type="ARBA" id="ARBA00022475"/>
    </source>
</evidence>
<comment type="caution">
    <text evidence="24">The sequence shown here is derived from an EMBL/GenBank/DDBJ whole genome shotgun (WGS) entry which is preliminary data.</text>
</comment>
<dbReference type="InterPro" id="IPR020635">
    <property type="entry name" value="Tyr_kinase_cat_dom"/>
</dbReference>
<feature type="region of interest" description="Disordered" evidence="19">
    <location>
        <begin position="794"/>
        <end position="835"/>
    </location>
</feature>
<feature type="compositionally biased region" description="Polar residues" evidence="19">
    <location>
        <begin position="1458"/>
        <end position="1467"/>
    </location>
</feature>
<dbReference type="InterPro" id="IPR000719">
    <property type="entry name" value="Prot_kinase_dom"/>
</dbReference>
<dbReference type="PROSITE" id="PS50060">
    <property type="entry name" value="MAM_2"/>
    <property type="match status" value="2"/>
</dbReference>
<sequence>MALGRLIIILTVVVVAIGDYSHEVETENKAKKTLATEKDQRSRSASKGSFQKLGEMMANRTDNSRKPRRGKQNFRKVFEALGPRKNDDNNMLNDNEGAIAINPKATLDNESDPLSRKMKELRGGGPAYEATSKHNVVSQATGVFCNFESEGNASLLDLCQWQWNTTVSKRRLGFKVATAEDVRIMNETTRDMKFGGPKTDADGNVGGHFLYLPVDPTMENMVIKSPPFRGLWEFCKFEAKLHQSRMQNASIRLVSESTSSEVQWILQEVAGNNFEEWFPMQFLVGKVLQEVRIIIEITRPNLVNPNQPLPHIAIDNIRMVDCLPEPPVFNGECLVGQLKCQIMNKDSCIKLQQVCDLVKDCDDGTDENQNCDKMPYGSYCNFEQDSCGFENVPQPILKWSRHNGPTPTDKTGPNYDHTCGPPAPFPTPVIPPLFPAHMNFSLSTCVGYYFFVNMNVTGPNKEKADFASTAVMRTVVFNPPPKVHGNMSSTYYNCCMIRFYYQQNGRNYGSLSVDVVELTTRGNITTSLWFSTKDKGENWYRASIFLPNVTRRYYLQFKTRMGMRIYSDSAIDDFSMAPECFGLNIDKEELGDYNYYDPVFEEKTTPHPSFGDKTFYRFSTCGATGRYGPNQTMCDAAYNNTPVSVSVIQTPPYQGIQVWEVPAEGLYTIIATGASGGLGSAWAGVSHGAQARGLFELHRSEHVYMLVGQQGLNACKKTLSAQESQDCSKKQNDSLQIFTSKTHEVRNTHVTDGGGGGGGGTYVFLLDKEGQAVPLLVGGGGGGISVGVFRDDGSQHARPHTNATPESGYMYGQPGRTSGAGGGWVGRSGPVTPGHEAVRGAAVREGGAGGLACAGAAHGGFGGGGGGCLRGGGGGGWLGGNTNEGEGQHGSGGWSHISSARAVREYSEVVVAQRTGPGEVLIIPAIHDCGCDYRCVALNEYRSEVKCYCPASWSTDAHDETKCILEDSWPRISWVLVIVLSIAVFVCALAVLCVCLYLYNSYQRKKETELRQKRLLEQEVQLHRLRNAPGGNENPLSMAFNPHYGSESILPQGIDVRGLPQVSRESLKLVKALGQGAFGEVYQGLYRHRTGDTAEMPVAVKTLPELSTGQAESDFLMEAAIMAKFNHPNIVHLIGVCFDRHPRFIVLELLAGGDLKNFLRESRPKPERASALTMKDLLLCSLDVCKGCRYLEAKRFIHRDIAARNCLLTSRGPGRVVKIADFGMARDIYRADYYKKGGKAMLPIKWMPPEAYIDGIFTIKTDVWSFGVLLWEVFSLGVMPYTGCANREVMEMVSGGGRLEKPYGCPQDIYRLMCECWNPTPTERPSFASMFDRLQRFSQDPEIVSAPLPIVRSLLPPPTEVQMNANGPQRAPACDYLVPMSPQETPPPNSSSTDQLVPHSKSQTAAPDQPETEDSPYPPLLKASQEYGNIPMVSRSGAGARRADASATSAAETRTTTKFLPSNSTDRLLSSVEGASIDEDTASEGEEKPVVIWETSFMEAKREKQESPDSKQSTDNGPAVEKLISITPTSPKPPENVLSLAIESNVIDKTNHKNSLVPERRTAPIASPDPPRINAWANQDPPKLAPKLKPLCLDAAQLEQNLNALKKNSGSVNLNTMNLSILPPYINVVTPNKLSEAKTIQIDPKKAVIDDLQTPKDEPKEEKKLKQSSSAASLLNGPMTDVPYADSDNASSSSGSNAQNLINQKNKKNYKEVVVGNDSTKVIKQGSNAEFGDSEISC</sequence>
<keyword evidence="9 18" id="KW-0067">ATP-binding</keyword>
<keyword evidence="13" id="KW-1015">Disulfide bond</keyword>
<protein>
    <recommendedName>
        <fullName evidence="2">receptor protein-tyrosine kinase</fullName>
        <ecNumber evidence="2">2.7.10.1</ecNumber>
    </recommendedName>
</protein>
<comment type="caution">
    <text evidence="17">Lacks conserved residue(s) required for the propagation of feature annotation.</text>
</comment>
<evidence type="ECO:0000256" key="10">
    <source>
        <dbReference type="ARBA" id="ARBA00022989"/>
    </source>
</evidence>
<dbReference type="Gene3D" id="3.30.200.20">
    <property type="entry name" value="Phosphorylase Kinase, domain 1"/>
    <property type="match status" value="1"/>
</dbReference>
<feature type="compositionally biased region" description="Low complexity" evidence="19">
    <location>
        <begin position="1434"/>
        <end position="1457"/>
    </location>
</feature>
<feature type="compositionally biased region" description="Basic and acidic residues" evidence="19">
    <location>
        <begin position="1650"/>
        <end position="1665"/>
    </location>
</feature>
<evidence type="ECO:0000313" key="24">
    <source>
        <dbReference type="EMBL" id="KAL0860103.1"/>
    </source>
</evidence>
<dbReference type="SUPFAM" id="SSF49899">
    <property type="entry name" value="Concanavalin A-like lectins/glucanases"/>
    <property type="match status" value="2"/>
</dbReference>
<dbReference type="InterPro" id="IPR055163">
    <property type="entry name" value="ALK/LTK-like_GRD"/>
</dbReference>
<keyword evidence="25" id="KW-1185">Reference proteome</keyword>
<evidence type="ECO:0000313" key="25">
    <source>
        <dbReference type="Proteomes" id="UP001549920"/>
    </source>
</evidence>
<dbReference type="InterPro" id="IPR013320">
    <property type="entry name" value="ConA-like_dom_sf"/>
</dbReference>
<dbReference type="Pfam" id="PF12810">
    <property type="entry name" value="ALK_LTK_GRD"/>
    <property type="match status" value="1"/>
</dbReference>
<evidence type="ECO:0000256" key="8">
    <source>
        <dbReference type="ARBA" id="ARBA00022777"/>
    </source>
</evidence>
<name>A0ABR3H5M5_LOXSC</name>
<keyword evidence="10 20" id="KW-1133">Transmembrane helix</keyword>
<dbReference type="Gene3D" id="2.60.120.200">
    <property type="match status" value="2"/>
</dbReference>
<feature type="binding site" evidence="18">
    <location>
        <position position="1101"/>
    </location>
    <ligand>
        <name>ATP</name>
        <dbReference type="ChEBI" id="CHEBI:30616"/>
    </ligand>
</feature>
<keyword evidence="8" id="KW-0418">Kinase</keyword>
<dbReference type="SMART" id="SM00137">
    <property type="entry name" value="MAM"/>
    <property type="match status" value="1"/>
</dbReference>
<evidence type="ECO:0000256" key="18">
    <source>
        <dbReference type="PROSITE-ProRule" id="PRU10141"/>
    </source>
</evidence>
<keyword evidence="14" id="KW-0675">Receptor</keyword>
<keyword evidence="11 20" id="KW-0472">Membrane</keyword>
<evidence type="ECO:0000256" key="11">
    <source>
        <dbReference type="ARBA" id="ARBA00023136"/>
    </source>
</evidence>
<dbReference type="PANTHER" id="PTHR24416">
    <property type="entry name" value="TYROSINE-PROTEIN KINASE RECEPTOR"/>
    <property type="match status" value="1"/>
</dbReference>
<dbReference type="PROSITE" id="PS50011">
    <property type="entry name" value="PROTEIN_KINASE_DOM"/>
    <property type="match status" value="1"/>
</dbReference>
<dbReference type="InterPro" id="IPR023415">
    <property type="entry name" value="LDLR_class-A_CS"/>
</dbReference>
<dbReference type="EMBL" id="JBEUOH010000026">
    <property type="protein sequence ID" value="KAL0860103.1"/>
    <property type="molecule type" value="Genomic_DNA"/>
</dbReference>